<evidence type="ECO:0000313" key="11">
    <source>
        <dbReference type="EMBL" id="WNG49639.1"/>
    </source>
</evidence>
<dbReference type="InterPro" id="IPR002528">
    <property type="entry name" value="MATE_fam"/>
</dbReference>
<feature type="transmembrane region" description="Helical" evidence="10">
    <location>
        <begin position="243"/>
        <end position="262"/>
    </location>
</feature>
<keyword evidence="6 10" id="KW-1133">Transmembrane helix</keyword>
<dbReference type="PIRSF" id="PIRSF006603">
    <property type="entry name" value="DinF"/>
    <property type="match status" value="1"/>
</dbReference>
<evidence type="ECO:0000313" key="12">
    <source>
        <dbReference type="Proteomes" id="UP001611383"/>
    </source>
</evidence>
<evidence type="ECO:0000256" key="2">
    <source>
        <dbReference type="ARBA" id="ARBA00022448"/>
    </source>
</evidence>
<feature type="transmembrane region" description="Helical" evidence="10">
    <location>
        <begin position="328"/>
        <end position="352"/>
    </location>
</feature>
<evidence type="ECO:0000256" key="8">
    <source>
        <dbReference type="ARBA" id="ARBA00023136"/>
    </source>
</evidence>
<feature type="transmembrane region" description="Helical" evidence="10">
    <location>
        <begin position="401"/>
        <end position="421"/>
    </location>
</feature>
<dbReference type="InterPro" id="IPR050222">
    <property type="entry name" value="MATE_MdtK"/>
</dbReference>
<evidence type="ECO:0000256" key="6">
    <source>
        <dbReference type="ARBA" id="ARBA00022989"/>
    </source>
</evidence>
<keyword evidence="3" id="KW-0050">Antiport</keyword>
<dbReference type="Proteomes" id="UP001611383">
    <property type="component" value="Chromosome"/>
</dbReference>
<gene>
    <name evidence="11" type="ORF">F0U60_40110</name>
</gene>
<accession>A0ABY9X2J5</accession>
<feature type="transmembrane region" description="Helical" evidence="10">
    <location>
        <begin position="20"/>
        <end position="44"/>
    </location>
</feature>
<comment type="subcellular location">
    <subcellularLocation>
        <location evidence="1">Cell membrane</location>
        <topology evidence="1">Multi-pass membrane protein</topology>
    </subcellularLocation>
</comment>
<dbReference type="PANTHER" id="PTHR43298:SF2">
    <property type="entry name" value="FMN_FAD EXPORTER YEEO-RELATED"/>
    <property type="match status" value="1"/>
</dbReference>
<organism evidence="11 12">
    <name type="scientific">Archangium minus</name>
    <dbReference type="NCBI Taxonomy" id="83450"/>
    <lineage>
        <taxon>Bacteria</taxon>
        <taxon>Pseudomonadati</taxon>
        <taxon>Myxococcota</taxon>
        <taxon>Myxococcia</taxon>
        <taxon>Myxococcales</taxon>
        <taxon>Cystobacterineae</taxon>
        <taxon>Archangiaceae</taxon>
        <taxon>Archangium</taxon>
    </lineage>
</organism>
<feature type="transmembrane region" description="Helical" evidence="10">
    <location>
        <begin position="93"/>
        <end position="116"/>
    </location>
</feature>
<proteinExistence type="predicted"/>
<keyword evidence="4" id="KW-1003">Cell membrane</keyword>
<evidence type="ECO:0000256" key="1">
    <source>
        <dbReference type="ARBA" id="ARBA00004651"/>
    </source>
</evidence>
<reference evidence="11 12" key="1">
    <citation type="submission" date="2019-08" db="EMBL/GenBank/DDBJ databases">
        <title>Archangium and Cystobacter genomes.</title>
        <authorList>
            <person name="Chen I.-C.K."/>
            <person name="Wielgoss S."/>
        </authorList>
    </citation>
    <scope>NUCLEOTIDE SEQUENCE [LARGE SCALE GENOMIC DNA]</scope>
    <source>
        <strain evidence="11 12">Cbm 6</strain>
    </source>
</reference>
<evidence type="ECO:0000256" key="10">
    <source>
        <dbReference type="SAM" id="Phobius"/>
    </source>
</evidence>
<keyword evidence="7" id="KW-0406">Ion transport</keyword>
<dbReference type="InterPro" id="IPR048279">
    <property type="entry name" value="MdtK-like"/>
</dbReference>
<keyword evidence="5 10" id="KW-0812">Transmembrane</keyword>
<dbReference type="RefSeq" id="WP_395807765.1">
    <property type="nucleotide sequence ID" value="NZ_CP043494.1"/>
</dbReference>
<feature type="transmembrane region" description="Helical" evidence="10">
    <location>
        <begin position="50"/>
        <end position="72"/>
    </location>
</feature>
<keyword evidence="12" id="KW-1185">Reference proteome</keyword>
<dbReference type="NCBIfam" id="TIGR00797">
    <property type="entry name" value="matE"/>
    <property type="match status" value="1"/>
</dbReference>
<evidence type="ECO:0000256" key="9">
    <source>
        <dbReference type="ARBA" id="ARBA00031636"/>
    </source>
</evidence>
<feature type="transmembrane region" description="Helical" evidence="10">
    <location>
        <begin position="427"/>
        <end position="445"/>
    </location>
</feature>
<keyword evidence="8 10" id="KW-0472">Membrane</keyword>
<name>A0ABY9X2J5_9BACT</name>
<evidence type="ECO:0000256" key="3">
    <source>
        <dbReference type="ARBA" id="ARBA00022449"/>
    </source>
</evidence>
<feature type="transmembrane region" description="Helical" evidence="10">
    <location>
        <begin position="282"/>
        <end position="307"/>
    </location>
</feature>
<feature type="transmembrane region" description="Helical" evidence="10">
    <location>
        <begin position="136"/>
        <end position="156"/>
    </location>
</feature>
<feature type="transmembrane region" description="Helical" evidence="10">
    <location>
        <begin position="208"/>
        <end position="231"/>
    </location>
</feature>
<evidence type="ECO:0000256" key="5">
    <source>
        <dbReference type="ARBA" id="ARBA00022692"/>
    </source>
</evidence>
<protein>
    <recommendedName>
        <fullName evidence="9">Multidrug-efflux transporter</fullName>
    </recommendedName>
</protein>
<evidence type="ECO:0000256" key="4">
    <source>
        <dbReference type="ARBA" id="ARBA00022475"/>
    </source>
</evidence>
<dbReference type="CDD" id="cd13131">
    <property type="entry name" value="MATE_NorM_like"/>
    <property type="match status" value="1"/>
</dbReference>
<dbReference type="Pfam" id="PF01554">
    <property type="entry name" value="MatE"/>
    <property type="match status" value="2"/>
</dbReference>
<evidence type="ECO:0000256" key="7">
    <source>
        <dbReference type="ARBA" id="ARBA00023065"/>
    </source>
</evidence>
<sequence length="460" mass="47733">MTTPPAVTSRRAELRELWKLALPIAIAQAGQSLMGFVDTAVLARAGLAELAAVAFSNAIFFLVSGFGAGMMMGLDPLVSQAFGAGNESRTRALLWQGSYLAVVAGILLALPMVVGIHLLPHFGVRFVELPQMQEYITWRAPGLPLLLLFITARAYLQGVGRTGALVVATVAANVLNLAADLLLVFGGAGLPELFGPLRAVPALGARGAALSTTLCCALQWAIVALAVRRVPVSGEPPSRRPQWANILQALWIGIPIGVQVVAEEGIHAVTSLLARSLGPESISAHQIAISYCILSFTVAAGIGNAGSVRVGWAVGAGNLQQVRQSGRVALASGAAFMACSALLFALFPQSLVRLIGAPPEVEPLLIPLLMVAAVFQLSDGVLGVGAGVLRGMGETRFTSAAVMAGQYLVGLPVALLLAYGLGYGVMGLWGGLCMGLAVVALALLWRFERLCSGPLQPLQA</sequence>
<dbReference type="EMBL" id="CP043494">
    <property type="protein sequence ID" value="WNG49639.1"/>
    <property type="molecule type" value="Genomic_DNA"/>
</dbReference>
<keyword evidence="2" id="KW-0813">Transport</keyword>
<dbReference type="PANTHER" id="PTHR43298">
    <property type="entry name" value="MULTIDRUG RESISTANCE PROTEIN NORM-RELATED"/>
    <property type="match status" value="1"/>
</dbReference>
<feature type="transmembrane region" description="Helical" evidence="10">
    <location>
        <begin position="163"/>
        <end position="188"/>
    </location>
</feature>
<feature type="transmembrane region" description="Helical" evidence="10">
    <location>
        <begin position="364"/>
        <end position="389"/>
    </location>
</feature>